<sequence length="80" mass="9225">MTPVAAQVSIIEIIPMLTAIANRQWEKFKELEADFVSQYGVEVWQEVFNFRLKPALDKDSDRWLLIQWCGEGIISVKNVA</sequence>
<name>A0A8J6ZWK6_DESMC</name>
<dbReference type="EMBL" id="JADEXS010000294">
    <property type="protein sequence ID" value="MBE9024638.1"/>
    <property type="molecule type" value="Genomic_DNA"/>
</dbReference>
<dbReference type="AlphaFoldDB" id="A0A8J6ZWK6"/>
<evidence type="ECO:0000313" key="2">
    <source>
        <dbReference type="Proteomes" id="UP000622533"/>
    </source>
</evidence>
<comment type="caution">
    <text evidence="1">The sequence shown here is derived from an EMBL/GenBank/DDBJ whole genome shotgun (WGS) entry which is preliminary data.</text>
</comment>
<reference evidence="1" key="1">
    <citation type="submission" date="2020-10" db="EMBL/GenBank/DDBJ databases">
        <authorList>
            <person name="Castelo-Branco R."/>
            <person name="Eusebio N."/>
            <person name="Adriana R."/>
            <person name="Vieira A."/>
            <person name="Brugerolle De Fraissinette N."/>
            <person name="Rezende De Castro R."/>
            <person name="Schneider M.P."/>
            <person name="Vasconcelos V."/>
            <person name="Leao P.N."/>
        </authorList>
    </citation>
    <scope>NUCLEOTIDE SEQUENCE</scope>
    <source>
        <strain evidence="1">LEGE 12446</strain>
    </source>
</reference>
<keyword evidence="2" id="KW-1185">Reference proteome</keyword>
<organism evidence="1 2">
    <name type="scientific">Desmonostoc muscorum LEGE 12446</name>
    <dbReference type="NCBI Taxonomy" id="1828758"/>
    <lineage>
        <taxon>Bacteria</taxon>
        <taxon>Bacillati</taxon>
        <taxon>Cyanobacteriota</taxon>
        <taxon>Cyanophyceae</taxon>
        <taxon>Nostocales</taxon>
        <taxon>Nostocaceae</taxon>
        <taxon>Desmonostoc</taxon>
    </lineage>
</organism>
<accession>A0A8J6ZWK6</accession>
<evidence type="ECO:0000313" key="1">
    <source>
        <dbReference type="EMBL" id="MBE9024638.1"/>
    </source>
</evidence>
<proteinExistence type="predicted"/>
<gene>
    <name evidence="1" type="ORF">IQ276_20055</name>
</gene>
<dbReference type="Proteomes" id="UP000622533">
    <property type="component" value="Unassembled WGS sequence"/>
</dbReference>
<protein>
    <submittedName>
        <fullName evidence="1">Uncharacterized protein</fullName>
    </submittedName>
</protein>
<dbReference type="RefSeq" id="WP_193919181.1">
    <property type="nucleotide sequence ID" value="NZ_JADEXS020000001.1"/>
</dbReference>